<organism evidence="1 2">
    <name type="scientific">Thermococcus eurythermalis</name>
    <dbReference type="NCBI Taxonomy" id="1505907"/>
    <lineage>
        <taxon>Archaea</taxon>
        <taxon>Methanobacteriati</taxon>
        <taxon>Methanobacteriota</taxon>
        <taxon>Thermococci</taxon>
        <taxon>Thermococcales</taxon>
        <taxon>Thermococcaceae</taxon>
        <taxon>Thermococcus</taxon>
    </lineage>
</organism>
<name>A0A097QWN1_9EURY</name>
<evidence type="ECO:0000313" key="2">
    <source>
        <dbReference type="Proteomes" id="UP000029980"/>
    </source>
</evidence>
<evidence type="ECO:0000313" key="1">
    <source>
        <dbReference type="EMBL" id="AIU70887.1"/>
    </source>
</evidence>
<dbReference type="HOGENOM" id="CLU_803208_0_0_2"/>
<evidence type="ECO:0008006" key="3">
    <source>
        <dbReference type="Google" id="ProtNLM"/>
    </source>
</evidence>
<dbReference type="RefSeq" id="WP_050003844.1">
    <property type="nucleotide sequence ID" value="NZ_CP008887.1"/>
</dbReference>
<dbReference type="Proteomes" id="UP000029980">
    <property type="component" value="Chromosome"/>
</dbReference>
<proteinExistence type="predicted"/>
<keyword evidence="2" id="KW-1185">Reference proteome</keyword>
<dbReference type="KEGG" id="teu:TEU_11405"/>
<dbReference type="OrthoDB" id="100166at2157"/>
<protein>
    <recommendedName>
        <fullName evidence="3">DUF4855 domain-containing protein</fullName>
    </recommendedName>
</protein>
<dbReference type="EMBL" id="CP008887">
    <property type="protein sequence ID" value="AIU70887.1"/>
    <property type="molecule type" value="Genomic_DNA"/>
</dbReference>
<reference evidence="1 2" key="1">
    <citation type="journal article" date="2015" name="Int. J. Syst. Evol. Microbiol.">
        <title>Thermococcus eurythermalis sp. nov., a conditional piezophilic hyperthermophilic archaeon with a wide temperature range isolated from an oil-immersed chimney in the Guaymas Basin.</title>
        <authorList>
            <person name="Zhao W."/>
            <person name="Zeng X."/>
            <person name="Xiao X."/>
        </authorList>
    </citation>
    <scope>NUCLEOTIDE SEQUENCE [LARGE SCALE GENOMIC DNA]</scope>
    <source>
        <strain evidence="1 2">A501</strain>
    </source>
</reference>
<dbReference type="STRING" id="1505907.TEU_11405"/>
<dbReference type="AlphaFoldDB" id="A0A097QWN1"/>
<gene>
    <name evidence="1" type="ORF">TEU_11405</name>
</gene>
<accession>A0A097QWN1</accession>
<sequence>MATFALWWFRWNGSNYESRMRVGDREATVLDFKDRGFDYIIALDGEGGASNYSDSPSYDNGYTDGQELAMWLTFKLNGIPYYVTIPFYESHSTSNPRGDPRGEFNNSYWHGWIDGVLSVVDSNRKGFYWSLESVLQTTTGYGAGKVSVGFIKGLSQYVRGHGLKLLWIPALGGRTVDYLRRKSSLGDNPSYSIRQYFDYIFCQPNYYQNSRMAPTNTPYDYSSLKDIVDWIYEGQMYMEMEVDRTVLGINCGGNEDCPEGMRCNAGVCWENCRSSDPDVAIGYAGDYLQAQKDVLGGKFYHRAYYFSTDLRVIDEMENYCQNSLGDRYV</sequence>
<dbReference type="GeneID" id="25154034"/>